<dbReference type="PANTHER" id="PTHR43542:SF1">
    <property type="entry name" value="METHYLTRANSFERASE"/>
    <property type="match status" value="1"/>
</dbReference>
<dbReference type="PANTHER" id="PTHR43542">
    <property type="entry name" value="METHYLTRANSFERASE"/>
    <property type="match status" value="1"/>
</dbReference>
<dbReference type="EMBL" id="QQBG01000028">
    <property type="protein sequence ID" value="RDB31130.1"/>
    <property type="molecule type" value="Genomic_DNA"/>
</dbReference>
<dbReference type="Pfam" id="PF03602">
    <property type="entry name" value="Cons_hypoth95"/>
    <property type="match status" value="1"/>
</dbReference>
<dbReference type="InterPro" id="IPR004398">
    <property type="entry name" value="RNA_MeTrfase_RsmD"/>
</dbReference>
<evidence type="ECO:0000256" key="1">
    <source>
        <dbReference type="ARBA" id="ARBA00022603"/>
    </source>
</evidence>
<dbReference type="GO" id="GO:0008168">
    <property type="term" value="F:methyltransferase activity"/>
    <property type="evidence" value="ECO:0007669"/>
    <property type="project" value="UniProtKB-KW"/>
</dbReference>
<dbReference type="CDD" id="cd02440">
    <property type="entry name" value="AdoMet_MTases"/>
    <property type="match status" value="1"/>
</dbReference>
<dbReference type="PIRSF" id="PIRSF004553">
    <property type="entry name" value="CHP00095"/>
    <property type="match status" value="1"/>
</dbReference>
<sequence length="191" mass="21461">MVLKLTGGKWKGKQIQAACGRPTSSLVRQALFEILPCVAGDSVLDLFAGSGVLGLEALSRGAEQVIAVDRCPNSRKIMATNKKKLAFEMNFFIFPVAVETAMKRLVGRKQFNWIFADPPYDYVERWFKSKDLFQGMTRLLLPGGCFVLEHALRSSIPFSEWKGTYKRRLYGKTVLSFFSIQKNRSEGGEPI</sequence>
<keyword evidence="1 3" id="KW-0489">Methyltransferase</keyword>
<gene>
    <name evidence="3" type="ORF">HAT2_00768</name>
</gene>
<dbReference type="AlphaFoldDB" id="A0A369KCF2"/>
<protein>
    <submittedName>
        <fullName evidence="3">16S rRNA (Guanine(966)-N(2))-methyltransferase</fullName>
    </submittedName>
</protein>
<name>A0A369KCF2_9BACT</name>
<keyword evidence="2 3" id="KW-0808">Transferase</keyword>
<dbReference type="SUPFAM" id="SSF53335">
    <property type="entry name" value="S-adenosyl-L-methionine-dependent methyltransferases"/>
    <property type="match status" value="1"/>
</dbReference>
<comment type="caution">
    <text evidence="3">The sequence shown here is derived from an EMBL/GenBank/DDBJ whole genome shotgun (WGS) entry which is preliminary data.</text>
</comment>
<dbReference type="InterPro" id="IPR029063">
    <property type="entry name" value="SAM-dependent_MTases_sf"/>
</dbReference>
<dbReference type="RefSeq" id="WP_181860369.1">
    <property type="nucleotide sequence ID" value="NZ_QQBG01000028.1"/>
</dbReference>
<evidence type="ECO:0000313" key="4">
    <source>
        <dbReference type="Proteomes" id="UP000253816"/>
    </source>
</evidence>
<dbReference type="GO" id="GO:0031167">
    <property type="term" value="P:rRNA methylation"/>
    <property type="evidence" value="ECO:0007669"/>
    <property type="project" value="InterPro"/>
</dbReference>
<evidence type="ECO:0000313" key="3">
    <source>
        <dbReference type="EMBL" id="RDB31130.1"/>
    </source>
</evidence>
<keyword evidence="4" id="KW-1185">Reference proteome</keyword>
<evidence type="ECO:0000256" key="2">
    <source>
        <dbReference type="ARBA" id="ARBA00022679"/>
    </source>
</evidence>
<organism evidence="3 4">
    <name type="scientific">Candidatus Similichlamydia laticola</name>
    <dbReference type="NCBI Taxonomy" id="2170265"/>
    <lineage>
        <taxon>Bacteria</taxon>
        <taxon>Pseudomonadati</taxon>
        <taxon>Chlamydiota</taxon>
        <taxon>Chlamydiia</taxon>
        <taxon>Parachlamydiales</taxon>
        <taxon>Candidatus Parilichlamydiaceae</taxon>
        <taxon>Candidatus Similichlamydia</taxon>
    </lineage>
</organism>
<dbReference type="Gene3D" id="3.40.50.150">
    <property type="entry name" value="Vaccinia Virus protein VP39"/>
    <property type="match status" value="1"/>
</dbReference>
<dbReference type="Proteomes" id="UP000253816">
    <property type="component" value="Unassembled WGS sequence"/>
</dbReference>
<proteinExistence type="predicted"/>
<reference evidence="3 4" key="1">
    <citation type="submission" date="2018-07" db="EMBL/GenBank/DDBJ databases">
        <title>Comparative genomics of the Candidatus Parilichlamydiaceae reveals evidence of convergent evolution and genome reduction in the phylum Chlamydiae.</title>
        <authorList>
            <person name="Taylor-Brown A."/>
            <person name="Polkinghorne A."/>
        </authorList>
    </citation>
    <scope>NUCLEOTIDE SEQUENCE [LARGE SCALE GENOMIC DNA]</scope>
    <source>
        <strain evidence="3 4">Hat2</strain>
    </source>
</reference>
<accession>A0A369KCF2</accession>